<name>A0A6S6SUR2_9BACT</name>
<reference evidence="3" key="1">
    <citation type="submission" date="2020-01" db="EMBL/GenBank/DDBJ databases">
        <authorList>
            <person name="Meier V. D."/>
            <person name="Meier V D."/>
        </authorList>
    </citation>
    <scope>NUCLEOTIDE SEQUENCE</scope>
    <source>
        <strain evidence="3">HLG_WM_MAG_04</strain>
    </source>
</reference>
<dbReference type="PROSITE" id="PS51257">
    <property type="entry name" value="PROKAR_LIPOPROTEIN"/>
    <property type="match status" value="1"/>
</dbReference>
<dbReference type="CDD" id="cd13399">
    <property type="entry name" value="Slt35-like"/>
    <property type="match status" value="1"/>
</dbReference>
<dbReference type="InterPro" id="IPR043426">
    <property type="entry name" value="MltB-like"/>
</dbReference>
<keyword evidence="3" id="KW-0378">Hydrolase</keyword>
<sequence length="380" mass="43624">MKINKLATLTFSLLLLTACSSKKIEPKKIPSSIQATIGLQTSNDTSIETEEAPKVPIQYDGLGGEFAGNWKLMEFIDKMHYQHNFDYKYLYTLFSNAQNTNQMIEPCLTGTDKNGNCIVEVKPKGKWDRYRGMFIYQRNIDRGIAFWEEHEATLNRAYQEYGVLPEFIIGVLGVETAYGVNFGKKRVIDVLTTKGMLNHRRERFYTKQLEKFLIMTRDSNLDASTLMGSNAGAMGYGQFIASSYLAFAVDFNGDGITDLWDAEDAIGSIANYFAKNGWNRNLSEVVTRARYKGNRFKQLKTGFKTKYSQSKLRKKHKITARKKLNYRGPVSLIKLPKHAYDELWFGTHNFRVITTYNHSTFYGMVVYELGQEVKRARYGR</sequence>
<dbReference type="GO" id="GO:0016798">
    <property type="term" value="F:hydrolase activity, acting on glycosyl bonds"/>
    <property type="evidence" value="ECO:0007669"/>
    <property type="project" value="UniProtKB-KW"/>
</dbReference>
<dbReference type="GO" id="GO:0008933">
    <property type="term" value="F:peptidoglycan lytic transglycosylase activity"/>
    <property type="evidence" value="ECO:0007669"/>
    <property type="project" value="TreeGrafter"/>
</dbReference>
<dbReference type="PANTHER" id="PTHR30163">
    <property type="entry name" value="MEMBRANE-BOUND LYTIC MUREIN TRANSGLYCOSYLASE B"/>
    <property type="match status" value="1"/>
</dbReference>
<dbReference type="EC" id="3.2.1.-" evidence="3"/>
<accession>A0A6S6SUR2</accession>
<feature type="active site" evidence="1">
    <location>
        <position position="175"/>
    </location>
</feature>
<dbReference type="GO" id="GO:0009253">
    <property type="term" value="P:peptidoglycan catabolic process"/>
    <property type="evidence" value="ECO:0007669"/>
    <property type="project" value="TreeGrafter"/>
</dbReference>
<dbReference type="InterPro" id="IPR031304">
    <property type="entry name" value="SLT_2"/>
</dbReference>
<dbReference type="AlphaFoldDB" id="A0A6S6SUR2"/>
<keyword evidence="3" id="KW-0326">Glycosidase</keyword>
<proteinExistence type="predicted"/>
<organism evidence="3">
    <name type="scientific">uncultured Sulfurovum sp</name>
    <dbReference type="NCBI Taxonomy" id="269237"/>
    <lineage>
        <taxon>Bacteria</taxon>
        <taxon>Pseudomonadati</taxon>
        <taxon>Campylobacterota</taxon>
        <taxon>Epsilonproteobacteria</taxon>
        <taxon>Campylobacterales</taxon>
        <taxon>Sulfurovaceae</taxon>
        <taxon>Sulfurovum</taxon>
        <taxon>environmental samples</taxon>
    </lineage>
</organism>
<dbReference type="InterPro" id="IPR011757">
    <property type="entry name" value="Lytic_transglycosylase_MltB"/>
</dbReference>
<dbReference type="Gene3D" id="1.10.8.350">
    <property type="entry name" value="Bacterial muramidase"/>
    <property type="match status" value="1"/>
</dbReference>
<dbReference type="InterPro" id="IPR023346">
    <property type="entry name" value="Lysozyme-like_dom_sf"/>
</dbReference>
<dbReference type="PANTHER" id="PTHR30163:SF9">
    <property type="entry name" value="MEMBRANE-BOUND LYTIC MUREIN TRANSGLYCOSYLASE B"/>
    <property type="match status" value="1"/>
</dbReference>
<feature type="domain" description="Transglycosylase SLT" evidence="2">
    <location>
        <begin position="73"/>
        <end position="371"/>
    </location>
</feature>
<dbReference type="NCBIfam" id="TIGR02282">
    <property type="entry name" value="MltB"/>
    <property type="match status" value="1"/>
</dbReference>
<dbReference type="Gene3D" id="1.10.530.10">
    <property type="match status" value="1"/>
</dbReference>
<dbReference type="SUPFAM" id="SSF53955">
    <property type="entry name" value="Lysozyme-like"/>
    <property type="match status" value="1"/>
</dbReference>
<dbReference type="EMBL" id="CACVAX010000038">
    <property type="protein sequence ID" value="CAA6812269.1"/>
    <property type="molecule type" value="Genomic_DNA"/>
</dbReference>
<evidence type="ECO:0000256" key="1">
    <source>
        <dbReference type="PIRSR" id="PIRSR611757-1"/>
    </source>
</evidence>
<evidence type="ECO:0000259" key="2">
    <source>
        <dbReference type="Pfam" id="PF13406"/>
    </source>
</evidence>
<gene>
    <name evidence="3" type="ORF">HELGO_WM5832</name>
</gene>
<evidence type="ECO:0000313" key="3">
    <source>
        <dbReference type="EMBL" id="CAA6812269.1"/>
    </source>
</evidence>
<dbReference type="Pfam" id="PF13406">
    <property type="entry name" value="SLT_2"/>
    <property type="match status" value="1"/>
</dbReference>
<protein>
    <submittedName>
        <fullName evidence="3">Membrane-bound lytic murein transglycosylase B (EC)</fullName>
        <ecNumber evidence="3">3.2.1.-</ecNumber>
    </submittedName>
</protein>